<reference evidence="2" key="1">
    <citation type="submission" date="2019-07" db="EMBL/GenBank/DDBJ databases">
        <title>Annotation for the trematode Paragonimus miyazaki's.</title>
        <authorList>
            <person name="Choi Y.-J."/>
        </authorList>
    </citation>
    <scope>NUCLEOTIDE SEQUENCE</scope>
    <source>
        <strain evidence="2">Japan</strain>
    </source>
</reference>
<dbReference type="AlphaFoldDB" id="A0A8S9ZCE7"/>
<name>A0A8S9ZCE7_9TREM</name>
<keyword evidence="3" id="KW-1185">Reference proteome</keyword>
<keyword evidence="1" id="KW-0472">Membrane</keyword>
<organism evidence="2 3">
    <name type="scientific">Paragonimus skrjabini miyazakii</name>
    <dbReference type="NCBI Taxonomy" id="59628"/>
    <lineage>
        <taxon>Eukaryota</taxon>
        <taxon>Metazoa</taxon>
        <taxon>Spiralia</taxon>
        <taxon>Lophotrochozoa</taxon>
        <taxon>Platyhelminthes</taxon>
        <taxon>Trematoda</taxon>
        <taxon>Digenea</taxon>
        <taxon>Plagiorchiida</taxon>
        <taxon>Troglotremata</taxon>
        <taxon>Troglotrematidae</taxon>
        <taxon>Paragonimus</taxon>
    </lineage>
</organism>
<accession>A0A8S9ZCE7</accession>
<proteinExistence type="predicted"/>
<evidence type="ECO:0000313" key="2">
    <source>
        <dbReference type="EMBL" id="KAF7262348.1"/>
    </source>
</evidence>
<dbReference type="Proteomes" id="UP000822476">
    <property type="component" value="Unassembled WGS sequence"/>
</dbReference>
<dbReference type="EMBL" id="JTDE01000094">
    <property type="protein sequence ID" value="KAF7262348.1"/>
    <property type="molecule type" value="Genomic_DNA"/>
</dbReference>
<comment type="caution">
    <text evidence="2">The sequence shown here is derived from an EMBL/GenBank/DDBJ whole genome shotgun (WGS) entry which is preliminary data.</text>
</comment>
<dbReference type="OrthoDB" id="6234159at2759"/>
<gene>
    <name evidence="2" type="ORF">EG68_00479</name>
</gene>
<protein>
    <submittedName>
        <fullName evidence="2">Uncharacterized protein</fullName>
    </submittedName>
</protein>
<evidence type="ECO:0000256" key="1">
    <source>
        <dbReference type="SAM" id="Phobius"/>
    </source>
</evidence>
<feature type="transmembrane region" description="Helical" evidence="1">
    <location>
        <begin position="186"/>
        <end position="202"/>
    </location>
</feature>
<sequence>KVSRPERNTEREVVDSSSLTIIRLTRPGAGTPVFTMIVIQVVVRPNTVHIQSSRSKDTWTAANITCYVCNDCPLSSSLNENRTQSGCTRCVDGVMFWKISVMTVLLLVATTYITAVHSVKCYVCNNCGNTLNRNSWSDNCNACMKYKVNDFVNRSCVKDCNYTVYMEENFEDLCCRSDYCNKTDRLLPTFALWSLFAIYALLW</sequence>
<evidence type="ECO:0000313" key="3">
    <source>
        <dbReference type="Proteomes" id="UP000822476"/>
    </source>
</evidence>
<keyword evidence="1" id="KW-1133">Transmembrane helix</keyword>
<keyword evidence="1" id="KW-0812">Transmembrane</keyword>
<feature type="non-terminal residue" evidence="2">
    <location>
        <position position="1"/>
    </location>
</feature>